<organism evidence="1 2">
    <name type="scientific">'Chrysanthemum coronarium' phytoplasma</name>
    <dbReference type="NCBI Taxonomy" id="1520703"/>
    <lineage>
        <taxon>Bacteria</taxon>
        <taxon>Bacillati</taxon>
        <taxon>Mycoplasmatota</taxon>
        <taxon>Mollicutes</taxon>
        <taxon>Acholeplasmatales</taxon>
        <taxon>Acholeplasmataceae</taxon>
        <taxon>Candidatus Phytoplasma</taxon>
        <taxon>16SrI (Aster yellows group)</taxon>
    </lineage>
</organism>
<accession>A0ABQ0J2L5</accession>
<proteinExistence type="predicted"/>
<comment type="caution">
    <text evidence="1">The sequence shown here is derived from an EMBL/GenBank/DDBJ whole genome shotgun (WGS) entry which is preliminary data.</text>
</comment>
<reference evidence="2" key="1">
    <citation type="journal article" date="2014" name="Genome Announc.">
        <title>Draft Genome Sequence of ''Candidatus Phytoplasma asteris'' Strain OY-V, an Unculturable Plant-Pathogenic Bacterium.</title>
        <authorList>
            <person name="Kakizawa S."/>
            <person name="Makino A."/>
            <person name="Ishii Y."/>
            <person name="Tamaki H."/>
            <person name="Kamagata Y."/>
        </authorList>
    </citation>
    <scope>NUCLEOTIDE SEQUENCE [LARGE SCALE GENOMIC DNA]</scope>
    <source>
        <strain evidence="2">OY-V</strain>
    </source>
</reference>
<evidence type="ECO:0000313" key="1">
    <source>
        <dbReference type="EMBL" id="GAK73848.1"/>
    </source>
</evidence>
<reference evidence="1 2" key="2">
    <citation type="journal article" date="2014" name="Genome Announc.">
        <title>Draft Genome Sequence of 'Candidatus Phytoplasma asteris' Strain OY-V, an Unculturable Plant-Pathogenic Bacterium.</title>
        <authorList>
            <person name="Kakizawa S."/>
            <person name="Makino A."/>
            <person name="Ishii Y."/>
            <person name="Tamaki H."/>
            <person name="Kamagata Y."/>
        </authorList>
    </citation>
    <scope>NUCLEOTIDE SEQUENCE [LARGE SCALE GENOMIC DNA]</scope>
    <source>
        <strain evidence="1 2">OY-V</strain>
    </source>
</reference>
<name>A0ABQ0J2L5_9MOLU</name>
<sequence length="102" mass="12105">MYRTKQLFYSAENKVKWGSNSTWFEECHEENGTTFHNKTFFWSDSEEGNLKKDVSLNTIIEKINYIPDFTKTKEKMKLIGKTKIPLILNMKQAQMENFLKSL</sequence>
<gene>
    <name evidence="1" type="primary">hemD</name>
    <name evidence="1" type="ORF">OYV_03330</name>
</gene>
<dbReference type="EMBL" id="BBIY01000027">
    <property type="protein sequence ID" value="GAK73848.1"/>
    <property type="molecule type" value="Genomic_DNA"/>
</dbReference>
<evidence type="ECO:0000313" key="2">
    <source>
        <dbReference type="Proteomes" id="UP000028900"/>
    </source>
</evidence>
<keyword evidence="2" id="KW-1185">Reference proteome</keyword>
<dbReference type="RefSeq" id="WP_042067969.1">
    <property type="nucleotide sequence ID" value="NZ_BBIY01000027.1"/>
</dbReference>
<dbReference type="Proteomes" id="UP000028900">
    <property type="component" value="Unassembled WGS sequence"/>
</dbReference>
<protein>
    <submittedName>
        <fullName evidence="1">GTP cyclohydrolase I</fullName>
    </submittedName>
</protein>